<sequence>MRRDRLVVAGTLGKIEVTSAALASVVVHAAESVAGVHVRRPRRRVDVSVDDGSAHVEVALTGPLDGVLPEVGERVQHAVAAALSASTGLAVSVDVSFEELA</sequence>
<dbReference type="RefSeq" id="WP_114795304.1">
    <property type="nucleotide sequence ID" value="NZ_QQZY01000002.1"/>
</dbReference>
<name>A0A7M2YYF7_9ACTN</name>
<organism evidence="1 2">
    <name type="scientific">Gaiella occulta</name>
    <dbReference type="NCBI Taxonomy" id="1002870"/>
    <lineage>
        <taxon>Bacteria</taxon>
        <taxon>Bacillati</taxon>
        <taxon>Actinomycetota</taxon>
        <taxon>Thermoleophilia</taxon>
        <taxon>Gaiellales</taxon>
        <taxon>Gaiellaceae</taxon>
        <taxon>Gaiella</taxon>
    </lineage>
</organism>
<proteinExistence type="predicted"/>
<accession>A0A7M2YYF7</accession>
<reference evidence="1 2" key="1">
    <citation type="submission" date="2018-07" db="EMBL/GenBank/DDBJ databases">
        <title>High-quality-draft genome sequence of Gaiella occulta.</title>
        <authorList>
            <person name="Severino R."/>
            <person name="Froufe H.J.C."/>
            <person name="Rainey F.A."/>
            <person name="Barroso C."/>
            <person name="Albuquerque L."/>
            <person name="Lobo-Da-Cunha A."/>
            <person name="Da Costa M.S."/>
            <person name="Egas C."/>
        </authorList>
    </citation>
    <scope>NUCLEOTIDE SEQUENCE [LARGE SCALE GENOMIC DNA]</scope>
    <source>
        <strain evidence="1 2">F2-233</strain>
    </source>
</reference>
<gene>
    <name evidence="1" type="ORF">Gocc_0857</name>
</gene>
<evidence type="ECO:0000313" key="1">
    <source>
        <dbReference type="EMBL" id="RDI75059.1"/>
    </source>
</evidence>
<reference evidence="2" key="2">
    <citation type="journal article" date="2019" name="MicrobiologyOpen">
        <title>High-quality draft genome sequence of Gaiella occulta isolated from a 150 meter deep mineral water borehole and comparison with the genome sequences of other deep-branching lineages of the phylum Actinobacteria.</title>
        <authorList>
            <person name="Severino R."/>
            <person name="Froufe H.J.C."/>
            <person name="Barroso C."/>
            <person name="Albuquerque L."/>
            <person name="Lobo-da-Cunha A."/>
            <person name="da Costa M.S."/>
            <person name="Egas C."/>
        </authorList>
    </citation>
    <scope>NUCLEOTIDE SEQUENCE [LARGE SCALE GENOMIC DNA]</scope>
    <source>
        <strain evidence="2">F2-233</strain>
    </source>
</reference>
<comment type="caution">
    <text evidence="1">The sequence shown here is derived from an EMBL/GenBank/DDBJ whole genome shotgun (WGS) entry which is preliminary data.</text>
</comment>
<protein>
    <submittedName>
        <fullName evidence="1">Alkaline shock-like protein</fullName>
    </submittedName>
</protein>
<dbReference type="AlphaFoldDB" id="A0A7M2YYF7"/>
<evidence type="ECO:0000313" key="2">
    <source>
        <dbReference type="Proteomes" id="UP000254134"/>
    </source>
</evidence>
<dbReference type="Proteomes" id="UP000254134">
    <property type="component" value="Unassembled WGS sequence"/>
</dbReference>
<dbReference type="EMBL" id="QQZY01000002">
    <property type="protein sequence ID" value="RDI75059.1"/>
    <property type="molecule type" value="Genomic_DNA"/>
</dbReference>
<keyword evidence="2" id="KW-1185">Reference proteome</keyword>